<reference evidence="2 3" key="1">
    <citation type="submission" date="2014-12" db="EMBL/GenBank/DDBJ databases">
        <title>Draft genome sequences of 29 type strains of Enterococci.</title>
        <authorList>
            <person name="Zhong Z."/>
            <person name="Sun Z."/>
            <person name="Liu W."/>
            <person name="Zhang W."/>
            <person name="Zhang H."/>
        </authorList>
    </citation>
    <scope>NUCLEOTIDE SEQUENCE [LARGE SCALE GENOMIC DNA]</scope>
    <source>
        <strain evidence="2 3">DSM 17122</strain>
    </source>
</reference>
<keyword evidence="1" id="KW-1133">Transmembrane helix</keyword>
<keyword evidence="1" id="KW-0812">Transmembrane</keyword>
<accession>A0A1L8TKV4</accession>
<evidence type="ECO:0000313" key="2">
    <source>
        <dbReference type="EMBL" id="OJG44959.1"/>
    </source>
</evidence>
<organism evidence="2 3">
    <name type="scientific">Enterococcus hermanniensis</name>
    <dbReference type="NCBI Taxonomy" id="249189"/>
    <lineage>
        <taxon>Bacteria</taxon>
        <taxon>Bacillati</taxon>
        <taxon>Bacillota</taxon>
        <taxon>Bacilli</taxon>
        <taxon>Lactobacillales</taxon>
        <taxon>Enterococcaceae</taxon>
        <taxon>Enterococcus</taxon>
    </lineage>
</organism>
<dbReference type="STRING" id="249189.RV04_GL002479"/>
<evidence type="ECO:0000313" key="3">
    <source>
        <dbReference type="Proteomes" id="UP000182077"/>
    </source>
</evidence>
<name>A0A1L8TKV4_9ENTE</name>
<comment type="caution">
    <text evidence="2">The sequence shown here is derived from an EMBL/GenBank/DDBJ whole genome shotgun (WGS) entry which is preliminary data.</text>
</comment>
<feature type="transmembrane region" description="Helical" evidence="1">
    <location>
        <begin position="12"/>
        <end position="45"/>
    </location>
</feature>
<protein>
    <submittedName>
        <fullName evidence="2">Uncharacterized protein</fullName>
    </submittedName>
</protein>
<gene>
    <name evidence="2" type="ORF">RV04_GL002479</name>
</gene>
<dbReference type="Proteomes" id="UP000182077">
    <property type="component" value="Unassembled WGS sequence"/>
</dbReference>
<evidence type="ECO:0000256" key="1">
    <source>
        <dbReference type="SAM" id="Phobius"/>
    </source>
</evidence>
<dbReference type="RefSeq" id="WP_071858328.1">
    <property type="nucleotide sequence ID" value="NZ_JBHSHK010000006.1"/>
</dbReference>
<dbReference type="AlphaFoldDB" id="A0A1L8TKV4"/>
<keyword evidence="1" id="KW-0472">Membrane</keyword>
<dbReference type="OrthoDB" id="2186639at2"/>
<keyword evidence="3" id="KW-1185">Reference proteome</keyword>
<dbReference type="EMBL" id="JXKQ01000009">
    <property type="protein sequence ID" value="OJG44959.1"/>
    <property type="molecule type" value="Genomic_DNA"/>
</dbReference>
<proteinExistence type="predicted"/>
<sequence length="61" mass="7161">MDWKYIKIMGSCMLIVAMIFALPLAALQIPLSIVVFFIGMILYSFKPKPQAVRIRRKDRWM</sequence>